<keyword evidence="2" id="KW-0597">Phosphoprotein</keyword>
<dbReference type="SMART" id="SM00448">
    <property type="entry name" value="REC"/>
    <property type="match status" value="1"/>
</dbReference>
<dbReference type="RefSeq" id="WP_313980403.1">
    <property type="nucleotide sequence ID" value="NZ_JASJOS010000006.1"/>
</dbReference>
<evidence type="ECO:0000313" key="6">
    <source>
        <dbReference type="Proteomes" id="UP001241110"/>
    </source>
</evidence>
<name>A0AAE3QR22_9BACT</name>
<dbReference type="EMBL" id="JASJOS010000006">
    <property type="protein sequence ID" value="MDJ1481940.1"/>
    <property type="molecule type" value="Genomic_DNA"/>
</dbReference>
<keyword evidence="1" id="KW-0238">DNA-binding</keyword>
<dbReference type="PANTHER" id="PTHR48111">
    <property type="entry name" value="REGULATOR OF RPOS"/>
    <property type="match status" value="1"/>
</dbReference>
<proteinExistence type="predicted"/>
<feature type="modified residue" description="4-aspartylphosphate" evidence="2">
    <location>
        <position position="60"/>
    </location>
</feature>
<dbReference type="Gene3D" id="2.40.50.1020">
    <property type="entry name" value="LytTr DNA-binding domain"/>
    <property type="match status" value="1"/>
</dbReference>
<evidence type="ECO:0000259" key="3">
    <source>
        <dbReference type="PROSITE" id="PS50110"/>
    </source>
</evidence>
<dbReference type="GO" id="GO:0000976">
    <property type="term" value="F:transcription cis-regulatory region binding"/>
    <property type="evidence" value="ECO:0007669"/>
    <property type="project" value="TreeGrafter"/>
</dbReference>
<dbReference type="AlphaFoldDB" id="A0AAE3QR22"/>
<dbReference type="PANTHER" id="PTHR48111:SF17">
    <property type="entry name" value="TRANSCRIPTIONAL REGULATORY PROTEIN YPDB"/>
    <property type="match status" value="1"/>
</dbReference>
<dbReference type="SUPFAM" id="SSF52172">
    <property type="entry name" value="CheY-like"/>
    <property type="match status" value="1"/>
</dbReference>
<dbReference type="InterPro" id="IPR007492">
    <property type="entry name" value="LytTR_DNA-bd_dom"/>
</dbReference>
<feature type="domain" description="HTH LytTR-type" evidence="4">
    <location>
        <begin position="146"/>
        <end position="244"/>
    </location>
</feature>
<gene>
    <name evidence="5" type="ORF">QNI16_15675</name>
</gene>
<dbReference type="InterPro" id="IPR039420">
    <property type="entry name" value="WalR-like"/>
</dbReference>
<dbReference type="Pfam" id="PF04397">
    <property type="entry name" value="LytTR"/>
    <property type="match status" value="1"/>
</dbReference>
<dbReference type="GO" id="GO:0005829">
    <property type="term" value="C:cytosol"/>
    <property type="evidence" value="ECO:0007669"/>
    <property type="project" value="TreeGrafter"/>
</dbReference>
<feature type="domain" description="Response regulatory" evidence="3">
    <location>
        <begin position="9"/>
        <end position="120"/>
    </location>
</feature>
<evidence type="ECO:0000256" key="1">
    <source>
        <dbReference type="ARBA" id="ARBA00023125"/>
    </source>
</evidence>
<dbReference type="Pfam" id="PF00072">
    <property type="entry name" value="Response_reg"/>
    <property type="match status" value="1"/>
</dbReference>
<dbReference type="SMART" id="SM00850">
    <property type="entry name" value="LytTR"/>
    <property type="match status" value="1"/>
</dbReference>
<dbReference type="GO" id="GO:0032993">
    <property type="term" value="C:protein-DNA complex"/>
    <property type="evidence" value="ECO:0007669"/>
    <property type="project" value="TreeGrafter"/>
</dbReference>
<evidence type="ECO:0000313" key="5">
    <source>
        <dbReference type="EMBL" id="MDJ1481940.1"/>
    </source>
</evidence>
<protein>
    <submittedName>
        <fullName evidence="5">Response regulator transcription factor</fullName>
    </submittedName>
</protein>
<dbReference type="GO" id="GO:0000156">
    <property type="term" value="F:phosphorelay response regulator activity"/>
    <property type="evidence" value="ECO:0007669"/>
    <property type="project" value="TreeGrafter"/>
</dbReference>
<dbReference type="PROSITE" id="PS50110">
    <property type="entry name" value="RESPONSE_REGULATORY"/>
    <property type="match status" value="1"/>
</dbReference>
<dbReference type="InterPro" id="IPR011006">
    <property type="entry name" value="CheY-like_superfamily"/>
</dbReference>
<dbReference type="PROSITE" id="PS50930">
    <property type="entry name" value="HTH_LYTTR"/>
    <property type="match status" value="1"/>
</dbReference>
<comment type="caution">
    <text evidence="5">The sequence shown here is derived from an EMBL/GenBank/DDBJ whole genome shotgun (WGS) entry which is preliminary data.</text>
</comment>
<dbReference type="Proteomes" id="UP001241110">
    <property type="component" value="Unassembled WGS sequence"/>
</dbReference>
<dbReference type="InterPro" id="IPR001789">
    <property type="entry name" value="Sig_transdc_resp-reg_receiver"/>
</dbReference>
<accession>A0AAE3QR22</accession>
<dbReference type="Gene3D" id="3.40.50.2300">
    <property type="match status" value="1"/>
</dbReference>
<dbReference type="GO" id="GO:0006355">
    <property type="term" value="P:regulation of DNA-templated transcription"/>
    <property type="evidence" value="ECO:0007669"/>
    <property type="project" value="TreeGrafter"/>
</dbReference>
<evidence type="ECO:0000256" key="2">
    <source>
        <dbReference type="PROSITE-ProRule" id="PRU00169"/>
    </source>
</evidence>
<evidence type="ECO:0000259" key="4">
    <source>
        <dbReference type="PROSITE" id="PS50930"/>
    </source>
</evidence>
<sequence length="246" mass="28389">MNEAAIKLKVLLVDDEPYALDILETYLQGLTEMEVIGKCSHALEAFQILQRTSVDLLFLDIRMPGLQGTELIRTLKNPPKVIFTTAFENYALEGFELNAVDYLLKPISFPRFLKAIDKVFALLHTRNTHTINQITEPSLSVQEVFIYLKVERKTMKINVVDILWIESEGDYIKVKLKEKVVVSKHKISLLEELLPEDQFIRIHRSYMVSIVKINSFHANFVEIGGAKLPIGRSYKEECRKRFKTSF</sequence>
<organism evidence="5 6">
    <name type="scientific">Xanthocytophaga flava</name>
    <dbReference type="NCBI Taxonomy" id="3048013"/>
    <lineage>
        <taxon>Bacteria</taxon>
        <taxon>Pseudomonadati</taxon>
        <taxon>Bacteroidota</taxon>
        <taxon>Cytophagia</taxon>
        <taxon>Cytophagales</taxon>
        <taxon>Rhodocytophagaceae</taxon>
        <taxon>Xanthocytophaga</taxon>
    </lineage>
</organism>
<reference evidence="5" key="1">
    <citation type="submission" date="2023-05" db="EMBL/GenBank/DDBJ databases">
        <authorList>
            <person name="Zhang X."/>
        </authorList>
    </citation>
    <scope>NUCLEOTIDE SEQUENCE</scope>
    <source>
        <strain evidence="5">YF14B1</strain>
    </source>
</reference>